<feature type="compositionally biased region" description="Low complexity" evidence="10">
    <location>
        <begin position="357"/>
        <end position="374"/>
    </location>
</feature>
<dbReference type="Proteomes" id="UP000290288">
    <property type="component" value="Unassembled WGS sequence"/>
</dbReference>
<evidence type="ECO:0000256" key="3">
    <source>
        <dbReference type="ARBA" id="ARBA00008640"/>
    </source>
</evidence>
<protein>
    <recommendedName>
        <fullName evidence="4">Golgi apparatus membrane protein TVP38</fullName>
    </recommendedName>
    <alternativeName>
        <fullName evidence="5">Golgi apparatus membrane protein tvp38</fullName>
    </alternativeName>
</protein>
<feature type="domain" description="VTT" evidence="12">
    <location>
        <begin position="170"/>
        <end position="286"/>
    </location>
</feature>
<evidence type="ECO:0000256" key="10">
    <source>
        <dbReference type="SAM" id="MobiDB-lite"/>
    </source>
</evidence>
<dbReference type="InterPro" id="IPR032816">
    <property type="entry name" value="VTT_dom"/>
</dbReference>
<dbReference type="PANTHER" id="PTHR47549:SF3">
    <property type="entry name" value="GOLGI APPARATUS MEMBRANE PROTEIN TVP38"/>
    <property type="match status" value="1"/>
</dbReference>
<dbReference type="GO" id="GO:0016192">
    <property type="term" value="P:vesicle-mediated transport"/>
    <property type="evidence" value="ECO:0007669"/>
    <property type="project" value="TreeGrafter"/>
</dbReference>
<dbReference type="OrthoDB" id="166803at2759"/>
<evidence type="ECO:0000256" key="7">
    <source>
        <dbReference type="ARBA" id="ARBA00022989"/>
    </source>
</evidence>
<dbReference type="GO" id="GO:0000022">
    <property type="term" value="P:mitotic spindle elongation"/>
    <property type="evidence" value="ECO:0007669"/>
    <property type="project" value="TreeGrafter"/>
</dbReference>
<evidence type="ECO:0000256" key="1">
    <source>
        <dbReference type="ARBA" id="ARBA00002978"/>
    </source>
</evidence>
<evidence type="ECO:0000313" key="13">
    <source>
        <dbReference type="EMBL" id="RXW25777.1"/>
    </source>
</evidence>
<organism evidence="13 14">
    <name type="scientific">Candolleomyces aberdarensis</name>
    <dbReference type="NCBI Taxonomy" id="2316362"/>
    <lineage>
        <taxon>Eukaryota</taxon>
        <taxon>Fungi</taxon>
        <taxon>Dikarya</taxon>
        <taxon>Basidiomycota</taxon>
        <taxon>Agaricomycotina</taxon>
        <taxon>Agaricomycetes</taxon>
        <taxon>Agaricomycetidae</taxon>
        <taxon>Agaricales</taxon>
        <taxon>Agaricineae</taxon>
        <taxon>Psathyrellaceae</taxon>
        <taxon>Candolleomyces</taxon>
    </lineage>
</organism>
<keyword evidence="9 11" id="KW-0472">Membrane</keyword>
<evidence type="ECO:0000256" key="5">
    <source>
        <dbReference type="ARBA" id="ARBA00020673"/>
    </source>
</evidence>
<evidence type="ECO:0000259" key="12">
    <source>
        <dbReference type="Pfam" id="PF09335"/>
    </source>
</evidence>
<sequence>MDHQNFPRLPSQDLISLATPSQEYNEKASHFQPSSQSQSPFVPPSRPSRPHKSHGTRPPPSSARSGAPAPHRPARTFVRPPQIQLPSRNFSTPSHTRPPTCSRISRLLRPWTPVILYAITSLAFLVAIALYRTELFALLDELSFWLRADESYGHAVMFFLIFLTTIPPIPLYSTLIILSGYTFGPWAGAIISYFSALLGALVVFIVSRVLFRDSIGKWLDSYTRIKRVVRAIEKRPKLLFLIRLAPYPYNVMNCLLAASPTLTLHTYTVCTALSLFKVIVHTSVGASIHSFRDYHVTDPDSIDDEGSADKLARMWTIIGILLCLVILVYLSVVARRAVDEELDDEPITSRDSEETESFLSSSSSDLESGFASSSDESQRPMAEVPFGAHRMVTSPYRPPRPLEPDTKANSPSRWS</sequence>
<evidence type="ECO:0000256" key="11">
    <source>
        <dbReference type="SAM" id="Phobius"/>
    </source>
</evidence>
<evidence type="ECO:0000313" key="14">
    <source>
        <dbReference type="Proteomes" id="UP000290288"/>
    </source>
</evidence>
<reference evidence="13 14" key="1">
    <citation type="submission" date="2019-01" db="EMBL/GenBank/DDBJ databases">
        <title>Draft genome sequence of Psathyrella aberdarensis IHI B618.</title>
        <authorList>
            <person name="Buettner E."/>
            <person name="Kellner H."/>
        </authorList>
    </citation>
    <scope>NUCLEOTIDE SEQUENCE [LARGE SCALE GENOMIC DNA]</scope>
    <source>
        <strain evidence="13 14">IHI B618</strain>
    </source>
</reference>
<gene>
    <name evidence="13" type="ORF">EST38_g103</name>
</gene>
<evidence type="ECO:0000256" key="9">
    <source>
        <dbReference type="ARBA" id="ARBA00023136"/>
    </source>
</evidence>
<dbReference type="GO" id="GO:0000139">
    <property type="term" value="C:Golgi membrane"/>
    <property type="evidence" value="ECO:0007669"/>
    <property type="project" value="UniProtKB-SubCell"/>
</dbReference>
<comment type="function">
    <text evidence="1">Golgi membrane protein involved in vesicular trafficking and spindle migration.</text>
</comment>
<comment type="subcellular location">
    <subcellularLocation>
        <location evidence="2">Golgi apparatus membrane</location>
        <topology evidence="2">Multi-pass membrane protein</topology>
    </subcellularLocation>
</comment>
<evidence type="ECO:0000256" key="6">
    <source>
        <dbReference type="ARBA" id="ARBA00022692"/>
    </source>
</evidence>
<feature type="region of interest" description="Disordered" evidence="10">
    <location>
        <begin position="1"/>
        <end position="98"/>
    </location>
</feature>
<feature type="transmembrane region" description="Helical" evidence="11">
    <location>
        <begin position="190"/>
        <end position="211"/>
    </location>
</feature>
<feature type="transmembrane region" description="Helical" evidence="11">
    <location>
        <begin position="314"/>
        <end position="332"/>
    </location>
</feature>
<dbReference type="STRING" id="2316362.A0A4Q2DYZ0"/>
<accession>A0A4Q2DYZ0</accession>
<evidence type="ECO:0000256" key="2">
    <source>
        <dbReference type="ARBA" id="ARBA00004653"/>
    </source>
</evidence>
<feature type="region of interest" description="Disordered" evidence="10">
    <location>
        <begin position="342"/>
        <end position="415"/>
    </location>
</feature>
<feature type="compositionally biased region" description="Polar residues" evidence="10">
    <location>
        <begin position="84"/>
        <end position="98"/>
    </location>
</feature>
<dbReference type="EMBL" id="SDEE01000001">
    <property type="protein sequence ID" value="RXW25777.1"/>
    <property type="molecule type" value="Genomic_DNA"/>
</dbReference>
<evidence type="ECO:0000256" key="8">
    <source>
        <dbReference type="ARBA" id="ARBA00023034"/>
    </source>
</evidence>
<comment type="similarity">
    <text evidence="3">Belongs to the TVP38/TMEM64 family.</text>
</comment>
<dbReference type="Pfam" id="PF09335">
    <property type="entry name" value="VTT_dom"/>
    <property type="match status" value="1"/>
</dbReference>
<dbReference type="AlphaFoldDB" id="A0A4Q2DYZ0"/>
<keyword evidence="8" id="KW-0333">Golgi apparatus</keyword>
<name>A0A4Q2DYZ0_9AGAR</name>
<dbReference type="InterPro" id="IPR051076">
    <property type="entry name" value="Golgi_membrane_TVP38/TMEM64"/>
</dbReference>
<proteinExistence type="inferred from homology"/>
<evidence type="ECO:0000256" key="4">
    <source>
        <dbReference type="ARBA" id="ARBA00013533"/>
    </source>
</evidence>
<dbReference type="PANTHER" id="PTHR47549">
    <property type="entry name" value="GOLGI APPARATUS MEMBRANE PROTEIN TVP38-RELATED"/>
    <property type="match status" value="1"/>
</dbReference>
<keyword evidence="6 11" id="KW-0812">Transmembrane</keyword>
<keyword evidence="7 11" id="KW-1133">Transmembrane helix</keyword>
<feature type="transmembrane region" description="Helical" evidence="11">
    <location>
        <begin position="114"/>
        <end position="132"/>
    </location>
</feature>
<feature type="compositionally biased region" description="Low complexity" evidence="10">
    <location>
        <begin position="30"/>
        <end position="40"/>
    </location>
</feature>
<feature type="transmembrane region" description="Helical" evidence="11">
    <location>
        <begin position="152"/>
        <end position="178"/>
    </location>
</feature>
<comment type="caution">
    <text evidence="13">The sequence shown here is derived from an EMBL/GenBank/DDBJ whole genome shotgun (WGS) entry which is preliminary data.</text>
</comment>
<keyword evidence="14" id="KW-1185">Reference proteome</keyword>